<dbReference type="InterPro" id="IPR011992">
    <property type="entry name" value="EF-hand-dom_pair"/>
</dbReference>
<dbReference type="Gene3D" id="1.10.238.10">
    <property type="entry name" value="EF-hand"/>
    <property type="match status" value="1"/>
</dbReference>
<dbReference type="SUPFAM" id="SSF47473">
    <property type="entry name" value="EF-hand"/>
    <property type="match status" value="1"/>
</dbReference>
<sequence>MGLSRWLRVGFAAEGINGEYRESRLKELMVNDREIYLEKADSTEMRHFLYWSKVEQRWKGTLYSNLQRIQGGKQSAIIGAPQMADILDCALLKGWHEWTGADWAYRPNAGVGALGVCSELVVNNKALDSVDDKKRKRSDEAPRRVHSREELIKEVFAHFDTNKDGKLKAKEMLAFASSVGFDGTEEEWQEEYRLICEGLGRSPDEGIDEVSFLRLVNEDTDDGCYCSDKELAGMLGRKWPPPRVVS</sequence>
<proteinExistence type="predicted"/>
<keyword evidence="3" id="KW-1185">Reference proteome</keyword>
<name>A0AA36JK51_9DINO</name>
<protein>
    <recommendedName>
        <fullName evidence="1">EF-hand domain-containing protein</fullName>
    </recommendedName>
</protein>
<dbReference type="InterPro" id="IPR002048">
    <property type="entry name" value="EF_hand_dom"/>
</dbReference>
<feature type="domain" description="EF-hand" evidence="1">
    <location>
        <begin position="147"/>
        <end position="182"/>
    </location>
</feature>
<dbReference type="PROSITE" id="PS50222">
    <property type="entry name" value="EF_HAND_2"/>
    <property type="match status" value="1"/>
</dbReference>
<dbReference type="AlphaFoldDB" id="A0AA36JK51"/>
<organism evidence="2 3">
    <name type="scientific">Effrenium voratum</name>
    <dbReference type="NCBI Taxonomy" id="2562239"/>
    <lineage>
        <taxon>Eukaryota</taxon>
        <taxon>Sar</taxon>
        <taxon>Alveolata</taxon>
        <taxon>Dinophyceae</taxon>
        <taxon>Suessiales</taxon>
        <taxon>Symbiodiniaceae</taxon>
        <taxon>Effrenium</taxon>
    </lineage>
</organism>
<dbReference type="SMART" id="SM00054">
    <property type="entry name" value="EFh"/>
    <property type="match status" value="1"/>
</dbReference>
<dbReference type="EMBL" id="CAUJNA010003658">
    <property type="protein sequence ID" value="CAJ1407096.1"/>
    <property type="molecule type" value="Genomic_DNA"/>
</dbReference>
<accession>A0AA36JK51</accession>
<evidence type="ECO:0000313" key="3">
    <source>
        <dbReference type="Proteomes" id="UP001178507"/>
    </source>
</evidence>
<dbReference type="Proteomes" id="UP001178507">
    <property type="component" value="Unassembled WGS sequence"/>
</dbReference>
<reference evidence="2" key="1">
    <citation type="submission" date="2023-08" db="EMBL/GenBank/DDBJ databases">
        <authorList>
            <person name="Chen Y."/>
            <person name="Shah S."/>
            <person name="Dougan E. K."/>
            <person name="Thang M."/>
            <person name="Chan C."/>
        </authorList>
    </citation>
    <scope>NUCLEOTIDE SEQUENCE</scope>
</reference>
<dbReference type="CDD" id="cd00051">
    <property type="entry name" value="EFh"/>
    <property type="match status" value="1"/>
</dbReference>
<evidence type="ECO:0000313" key="2">
    <source>
        <dbReference type="EMBL" id="CAJ1407096.1"/>
    </source>
</evidence>
<dbReference type="GO" id="GO:0005509">
    <property type="term" value="F:calcium ion binding"/>
    <property type="evidence" value="ECO:0007669"/>
    <property type="project" value="InterPro"/>
</dbReference>
<evidence type="ECO:0000259" key="1">
    <source>
        <dbReference type="PROSITE" id="PS50222"/>
    </source>
</evidence>
<comment type="caution">
    <text evidence="2">The sequence shown here is derived from an EMBL/GenBank/DDBJ whole genome shotgun (WGS) entry which is preliminary data.</text>
</comment>
<gene>
    <name evidence="2" type="ORF">EVOR1521_LOCUS28879</name>
</gene>